<name>A0A3D8JVY3_9BURK</name>
<dbReference type="EMBL" id="QRGA01000010">
    <property type="protein sequence ID" value="RDU97249.1"/>
    <property type="molecule type" value="Genomic_DNA"/>
</dbReference>
<dbReference type="OrthoDB" id="9836966at2"/>
<organism evidence="1 2">
    <name type="scientific">Trinickia dinghuensis</name>
    <dbReference type="NCBI Taxonomy" id="2291023"/>
    <lineage>
        <taxon>Bacteria</taxon>
        <taxon>Pseudomonadati</taxon>
        <taxon>Pseudomonadota</taxon>
        <taxon>Betaproteobacteria</taxon>
        <taxon>Burkholderiales</taxon>
        <taxon>Burkholderiaceae</taxon>
        <taxon>Trinickia</taxon>
    </lineage>
</organism>
<dbReference type="RefSeq" id="WP_115535059.1">
    <property type="nucleotide sequence ID" value="NZ_QRGA01000010.1"/>
</dbReference>
<keyword evidence="2" id="KW-1185">Reference proteome</keyword>
<dbReference type="AlphaFoldDB" id="A0A3D8JVY3"/>
<protein>
    <submittedName>
        <fullName evidence="1">Uncharacterized protein</fullName>
    </submittedName>
</protein>
<dbReference type="Proteomes" id="UP000256838">
    <property type="component" value="Unassembled WGS sequence"/>
</dbReference>
<gene>
    <name evidence="1" type="ORF">DWV00_18555</name>
</gene>
<reference evidence="1 2" key="1">
    <citation type="submission" date="2018-08" db="EMBL/GenBank/DDBJ databases">
        <title>Paraburkholderia sp. DHOM06 isolated from forest soil.</title>
        <authorList>
            <person name="Gao Z.-H."/>
            <person name="Qiu L.-H."/>
        </authorList>
    </citation>
    <scope>NUCLEOTIDE SEQUENCE [LARGE SCALE GENOMIC DNA]</scope>
    <source>
        <strain evidence="1 2">DHOM06</strain>
    </source>
</reference>
<sequence length="141" mass="15539">MKNIRFLTHQEIFDRVVAHLTEQRGAALLPRGGGAYRGACGGCPIGHFIRPTDYSTAMEGVPVRYLIGTTLSHPSYMDAGIAALRKALLKAKINVYEERTVALLSCLQNVHDAFGVWEWQERLLSIAREFGLVADQLKAAA</sequence>
<proteinExistence type="predicted"/>
<evidence type="ECO:0000313" key="2">
    <source>
        <dbReference type="Proteomes" id="UP000256838"/>
    </source>
</evidence>
<accession>A0A3D8JVY3</accession>
<comment type="caution">
    <text evidence="1">The sequence shown here is derived from an EMBL/GenBank/DDBJ whole genome shotgun (WGS) entry which is preliminary data.</text>
</comment>
<evidence type="ECO:0000313" key="1">
    <source>
        <dbReference type="EMBL" id="RDU97249.1"/>
    </source>
</evidence>